<protein>
    <submittedName>
        <fullName evidence="1">Uncharacterized protein</fullName>
    </submittedName>
</protein>
<reference evidence="1" key="3">
    <citation type="submission" date="2025-09" db="UniProtKB">
        <authorList>
            <consortium name="Ensembl"/>
        </authorList>
    </citation>
    <scope>IDENTIFICATION</scope>
    <source>
        <strain evidence="1">Thoroughbred</strain>
    </source>
</reference>
<evidence type="ECO:0000313" key="1">
    <source>
        <dbReference type="Ensembl" id="ENSECAP00000056547.1"/>
    </source>
</evidence>
<sequence>MGRFMICDLGPGSLTGFALVVVVPQGQQVPSKILYEVLGAPCLFFPILRPLLLHPRRPRLHPRTRGVAVEPHELRVVHVADFESYPLHIRAPWSTRVLASTCRGQTLQRRLRSAQGRRPYACESRGPKARVEGESLWGRKEGGWKRVGVERTGLCTEDDLQGLVEEGQARLDPGEHPKSEL</sequence>
<reference evidence="1" key="2">
    <citation type="submission" date="2025-08" db="UniProtKB">
        <authorList>
            <consortium name="Ensembl"/>
        </authorList>
    </citation>
    <scope>IDENTIFICATION</scope>
    <source>
        <strain evidence="1">Thoroughbred</strain>
    </source>
</reference>
<proteinExistence type="predicted"/>
<organism evidence="1 2">
    <name type="scientific">Equus caballus</name>
    <name type="common">Horse</name>
    <dbReference type="NCBI Taxonomy" id="9796"/>
    <lineage>
        <taxon>Eukaryota</taxon>
        <taxon>Metazoa</taxon>
        <taxon>Chordata</taxon>
        <taxon>Craniata</taxon>
        <taxon>Vertebrata</taxon>
        <taxon>Euteleostomi</taxon>
        <taxon>Mammalia</taxon>
        <taxon>Eutheria</taxon>
        <taxon>Laurasiatheria</taxon>
        <taxon>Perissodactyla</taxon>
        <taxon>Equidae</taxon>
        <taxon>Equus</taxon>
    </lineage>
</organism>
<dbReference type="AlphaFoldDB" id="A0A9L0QYB7"/>
<dbReference type="Ensembl" id="ENSECAT00000148695.1">
    <property type="protein sequence ID" value="ENSECAP00000056547.1"/>
    <property type="gene ID" value="ENSECAG00000051748.1"/>
</dbReference>
<keyword evidence="2" id="KW-1185">Reference proteome</keyword>
<reference evidence="1 2" key="1">
    <citation type="journal article" date="2009" name="Science">
        <title>Genome sequence, comparative analysis, and population genetics of the domestic horse.</title>
        <authorList>
            <consortium name="Broad Institute Genome Sequencing Platform"/>
            <consortium name="Broad Institute Whole Genome Assembly Team"/>
            <person name="Wade C.M."/>
            <person name="Giulotto E."/>
            <person name="Sigurdsson S."/>
            <person name="Zoli M."/>
            <person name="Gnerre S."/>
            <person name="Imsland F."/>
            <person name="Lear T.L."/>
            <person name="Adelson D.L."/>
            <person name="Bailey E."/>
            <person name="Bellone R.R."/>
            <person name="Bloecker H."/>
            <person name="Distl O."/>
            <person name="Edgar R.C."/>
            <person name="Garber M."/>
            <person name="Leeb T."/>
            <person name="Mauceli E."/>
            <person name="MacLeod J.N."/>
            <person name="Penedo M.C.T."/>
            <person name="Raison J.M."/>
            <person name="Sharpe T."/>
            <person name="Vogel J."/>
            <person name="Andersson L."/>
            <person name="Antczak D.F."/>
            <person name="Biagi T."/>
            <person name="Binns M.M."/>
            <person name="Chowdhary B.P."/>
            <person name="Coleman S.J."/>
            <person name="Della Valle G."/>
            <person name="Fryc S."/>
            <person name="Guerin G."/>
            <person name="Hasegawa T."/>
            <person name="Hill E.W."/>
            <person name="Jurka J."/>
            <person name="Kiialainen A."/>
            <person name="Lindgren G."/>
            <person name="Liu J."/>
            <person name="Magnani E."/>
            <person name="Mickelson J.R."/>
            <person name="Murray J."/>
            <person name="Nergadze S.G."/>
            <person name="Onofrio R."/>
            <person name="Pedroni S."/>
            <person name="Piras M.F."/>
            <person name="Raudsepp T."/>
            <person name="Rocchi M."/>
            <person name="Roeed K.H."/>
            <person name="Ryder O.A."/>
            <person name="Searle S."/>
            <person name="Skow L."/>
            <person name="Swinburne J.E."/>
            <person name="Syvaenen A.C."/>
            <person name="Tozaki T."/>
            <person name="Valberg S.J."/>
            <person name="Vaudin M."/>
            <person name="White J.R."/>
            <person name="Zody M.C."/>
            <person name="Lander E.S."/>
            <person name="Lindblad-Toh K."/>
        </authorList>
    </citation>
    <scope>NUCLEOTIDE SEQUENCE [LARGE SCALE GENOMIC DNA]</scope>
    <source>
        <strain evidence="1 2">Thoroughbred</strain>
    </source>
</reference>
<dbReference type="GeneTree" id="ENSGT00860000135184"/>
<evidence type="ECO:0000313" key="2">
    <source>
        <dbReference type="Proteomes" id="UP000002281"/>
    </source>
</evidence>
<dbReference type="Proteomes" id="UP000002281">
    <property type="component" value="Chromosome 20"/>
</dbReference>
<name>A0A9L0QYB7_HORSE</name>
<accession>A0A9L0QYB7</accession>